<gene>
    <name evidence="1" type="ORF">DFR49_3335</name>
</gene>
<dbReference type="Pfam" id="PF07277">
    <property type="entry name" value="SapC"/>
    <property type="match status" value="1"/>
</dbReference>
<organism evidence="1 2">
    <name type="scientific">Hephaestia caeni</name>
    <dbReference type="NCBI Taxonomy" id="645617"/>
    <lineage>
        <taxon>Bacteria</taxon>
        <taxon>Pseudomonadati</taxon>
        <taxon>Pseudomonadota</taxon>
        <taxon>Alphaproteobacteria</taxon>
        <taxon>Sphingomonadales</taxon>
        <taxon>Sphingomonadaceae</taxon>
        <taxon>Hephaestia</taxon>
    </lineage>
</organism>
<name>A0A397NIX0_9SPHN</name>
<reference evidence="1 2" key="1">
    <citation type="submission" date="2018-08" db="EMBL/GenBank/DDBJ databases">
        <title>Genomic Encyclopedia of Type Strains, Phase IV (KMG-IV): sequencing the most valuable type-strain genomes for metagenomic binning, comparative biology and taxonomic classification.</title>
        <authorList>
            <person name="Goeker M."/>
        </authorList>
    </citation>
    <scope>NUCLEOTIDE SEQUENCE [LARGE SCALE GENOMIC DNA]</scope>
    <source>
        <strain evidence="1 2">DSM 25527</strain>
    </source>
</reference>
<sequence length="228" mass="24930">MADLELLNPRDHGRLRAGKRLSTPHFVQIVPSEFAAAAASRPVVLTKDQATGRFYAGAMSGFRPGENVAIESGAIDRFEPLDLARQGFFVSQNGIAINSHHSRFGDEGEALFDDDGQPARLLRHIQRVLGQLTVGVEESDAFIAALLAHKLIEPIDISLRFDDGETLRLEGLYSIGLDALHDLDDAAVLDLFRQGHLQLAYTMIGSLKQIPVLAERRNRRLTAGPSNG</sequence>
<evidence type="ECO:0000313" key="1">
    <source>
        <dbReference type="EMBL" id="RIA37450.1"/>
    </source>
</evidence>
<comment type="caution">
    <text evidence="1">The sequence shown here is derived from an EMBL/GenBank/DDBJ whole genome shotgun (WGS) entry which is preliminary data.</text>
</comment>
<dbReference type="RefSeq" id="WP_119036759.1">
    <property type="nucleotide sequence ID" value="NZ_QXDC01000004.1"/>
</dbReference>
<dbReference type="AlphaFoldDB" id="A0A397NIX0"/>
<evidence type="ECO:0000313" key="2">
    <source>
        <dbReference type="Proteomes" id="UP000266568"/>
    </source>
</evidence>
<dbReference type="EMBL" id="QXDC01000004">
    <property type="protein sequence ID" value="RIA37450.1"/>
    <property type="molecule type" value="Genomic_DNA"/>
</dbReference>
<keyword evidence="2" id="KW-1185">Reference proteome</keyword>
<protein>
    <submittedName>
        <fullName evidence="1">SapC protein</fullName>
    </submittedName>
</protein>
<proteinExistence type="predicted"/>
<accession>A0A397NIX0</accession>
<dbReference type="Proteomes" id="UP000266568">
    <property type="component" value="Unassembled WGS sequence"/>
</dbReference>
<dbReference type="InterPro" id="IPR010836">
    <property type="entry name" value="SapC"/>
</dbReference>
<dbReference type="OrthoDB" id="8888710at2"/>